<comment type="caution">
    <text evidence="3">The sequence shown here is derived from an EMBL/GenBank/DDBJ whole genome shotgun (WGS) entry which is preliminary data.</text>
</comment>
<reference evidence="2 5" key="2">
    <citation type="submission" date="2020-07" db="EMBL/GenBank/DDBJ databases">
        <title>The draft genome sequence of Maribacter polysiphoniae KCTC 22021.</title>
        <authorList>
            <person name="Mu L."/>
        </authorList>
    </citation>
    <scope>NUCLEOTIDE SEQUENCE [LARGE SCALE GENOMIC DNA]</scope>
    <source>
        <strain evidence="2 5">KCTC 22021</strain>
    </source>
</reference>
<dbReference type="OrthoDB" id="1170022at2"/>
<evidence type="ECO:0000313" key="2">
    <source>
        <dbReference type="EMBL" id="MBD1259831.1"/>
    </source>
</evidence>
<reference evidence="3 4" key="1">
    <citation type="submission" date="2018-05" db="EMBL/GenBank/DDBJ databases">
        <title>Genomic Encyclopedia of Archaeal and Bacterial Type Strains, Phase II (KMG-II): from individual species to whole genera.</title>
        <authorList>
            <person name="Goeker M."/>
        </authorList>
    </citation>
    <scope>NUCLEOTIDE SEQUENCE [LARGE SCALE GENOMIC DNA]</scope>
    <source>
        <strain evidence="3 4">DSM 23514</strain>
    </source>
</reference>
<protein>
    <submittedName>
        <fullName evidence="3">Uncharacterized protein</fullName>
    </submittedName>
</protein>
<feature type="chain" id="PRO_5016449541" evidence="1">
    <location>
        <begin position="19"/>
        <end position="550"/>
    </location>
</feature>
<keyword evidence="1" id="KW-0732">Signal</keyword>
<dbReference type="EMBL" id="JACWLN010000002">
    <property type="protein sequence ID" value="MBD1259831.1"/>
    <property type="molecule type" value="Genomic_DNA"/>
</dbReference>
<accession>A0A316E5A0</accession>
<gene>
    <name evidence="2" type="ORF">HZY62_04475</name>
    <name evidence="3" type="ORF">LX92_00024</name>
</gene>
<proteinExistence type="predicted"/>
<dbReference type="Proteomes" id="UP000651837">
    <property type="component" value="Unassembled WGS sequence"/>
</dbReference>
<sequence>MRKTLAVLLLVGTGAIYAQSTKSKSIKVSMPSYAEISAPKDINTYMGAFANTEKSVLPFTEEEFQKSLNFEDFKPHMDDSTAPDLLFALNGISIDDLNLTISRSKANETYSIDILPKSSAKMGLLTMAKGESVHYYALPIIAKVNNEGKSIPVTIDFTFEEEEKYLIFNGDDQAKGSPYLVQEFLRSNLGDEYLTKTLAPTLYGLYDIRVNQEFEKFYYIKDKKTDGLEDETKENVLSLEKVAAELNTIEKMRAGKGQIQSFIDYWESNLAKYDLSNKSGKKVGWGILMNLYNLSLMTENYDAAQKYMDRMVELEEKKWITRAAKSAFEKKMKAYASNFDLATGERKYAAAYEVDPMLIRMENENAVKENDIKNAPGHVVLEDGSKMEGKLTMYFAKKEDGSDGNIMDISGDKTAKVVYVKYVNEKGKTKTKSLKCKDVQQVVVNDAIYEPVNPKRPLLDSSDGALTGIALNNTIYMKLIYKGAKIKVYEDLTGVGQYFFQILGEKKAERVNSEYFAGCSSLAQSIENGEFTESKEDQVKIAKAYDQGCK</sequence>
<evidence type="ECO:0000313" key="4">
    <source>
        <dbReference type="Proteomes" id="UP000245667"/>
    </source>
</evidence>
<dbReference type="AlphaFoldDB" id="A0A316E5A0"/>
<evidence type="ECO:0000313" key="5">
    <source>
        <dbReference type="Proteomes" id="UP000651837"/>
    </source>
</evidence>
<feature type="signal peptide" evidence="1">
    <location>
        <begin position="1"/>
        <end position="18"/>
    </location>
</feature>
<dbReference type="Proteomes" id="UP000245667">
    <property type="component" value="Unassembled WGS sequence"/>
</dbReference>
<evidence type="ECO:0000256" key="1">
    <source>
        <dbReference type="SAM" id="SignalP"/>
    </source>
</evidence>
<keyword evidence="5" id="KW-1185">Reference proteome</keyword>
<dbReference type="RefSeq" id="WP_109648258.1">
    <property type="nucleotide sequence ID" value="NZ_JACWLN010000002.1"/>
</dbReference>
<dbReference type="EMBL" id="QGGQ01000001">
    <property type="protein sequence ID" value="PWK25285.1"/>
    <property type="molecule type" value="Genomic_DNA"/>
</dbReference>
<organism evidence="3 4">
    <name type="scientific">Maribacter polysiphoniae</name>
    <dbReference type="NCBI Taxonomy" id="429344"/>
    <lineage>
        <taxon>Bacteria</taxon>
        <taxon>Pseudomonadati</taxon>
        <taxon>Bacteroidota</taxon>
        <taxon>Flavobacteriia</taxon>
        <taxon>Flavobacteriales</taxon>
        <taxon>Flavobacteriaceae</taxon>
        <taxon>Maribacter</taxon>
    </lineage>
</organism>
<name>A0A316E5A0_9FLAO</name>
<evidence type="ECO:0000313" key="3">
    <source>
        <dbReference type="EMBL" id="PWK25285.1"/>
    </source>
</evidence>